<sequence length="122" mass="13820">MSASSGVDDIRTNTSQSRRSYSSRHYGEASSNSKETLYSGVWLFTLVGMFWDCFCLLQGEDSAMGYLFFMHGYEISNFLSSSSLQTGVVQHLNTIVRDWRYVIDDSIWVQSVLVIDATMVMV</sequence>
<dbReference type="EMBL" id="CM056810">
    <property type="protein sequence ID" value="KAJ8645365.1"/>
    <property type="molecule type" value="Genomic_DNA"/>
</dbReference>
<keyword evidence="2" id="KW-1185">Reference proteome</keyword>
<evidence type="ECO:0000313" key="2">
    <source>
        <dbReference type="Proteomes" id="UP001234297"/>
    </source>
</evidence>
<reference evidence="1 2" key="1">
    <citation type="journal article" date="2022" name="Hortic Res">
        <title>A haplotype resolved chromosomal level avocado genome allows analysis of novel avocado genes.</title>
        <authorList>
            <person name="Nath O."/>
            <person name="Fletcher S.J."/>
            <person name="Hayward A."/>
            <person name="Shaw L.M."/>
            <person name="Masouleh A.K."/>
            <person name="Furtado A."/>
            <person name="Henry R.J."/>
            <person name="Mitter N."/>
        </authorList>
    </citation>
    <scope>NUCLEOTIDE SEQUENCE [LARGE SCALE GENOMIC DNA]</scope>
    <source>
        <strain evidence="2">cv. Hass</strain>
    </source>
</reference>
<organism evidence="1 2">
    <name type="scientific">Persea americana</name>
    <name type="common">Avocado</name>
    <dbReference type="NCBI Taxonomy" id="3435"/>
    <lineage>
        <taxon>Eukaryota</taxon>
        <taxon>Viridiplantae</taxon>
        <taxon>Streptophyta</taxon>
        <taxon>Embryophyta</taxon>
        <taxon>Tracheophyta</taxon>
        <taxon>Spermatophyta</taxon>
        <taxon>Magnoliopsida</taxon>
        <taxon>Magnoliidae</taxon>
        <taxon>Laurales</taxon>
        <taxon>Lauraceae</taxon>
        <taxon>Persea</taxon>
    </lineage>
</organism>
<name>A0ACC2MJ03_PERAE</name>
<protein>
    <submittedName>
        <fullName evidence="1">Uncharacterized protein</fullName>
    </submittedName>
</protein>
<dbReference type="Proteomes" id="UP001234297">
    <property type="component" value="Chromosome 2"/>
</dbReference>
<evidence type="ECO:0000313" key="1">
    <source>
        <dbReference type="EMBL" id="KAJ8645365.1"/>
    </source>
</evidence>
<comment type="caution">
    <text evidence="1">The sequence shown here is derived from an EMBL/GenBank/DDBJ whole genome shotgun (WGS) entry which is preliminary data.</text>
</comment>
<gene>
    <name evidence="1" type="ORF">MRB53_007113</name>
</gene>
<accession>A0ACC2MJ03</accession>
<proteinExistence type="predicted"/>